<dbReference type="PANTHER" id="PTHR28388:SF1">
    <property type="entry name" value="TRANSMEMBRANE PROTEIN 237"/>
    <property type="match status" value="1"/>
</dbReference>
<evidence type="ECO:0000256" key="4">
    <source>
        <dbReference type="ARBA" id="ARBA00022692"/>
    </source>
</evidence>
<keyword evidence="4 12" id="KW-0812">Transmembrane</keyword>
<keyword evidence="7" id="KW-0969">Cilium</keyword>
<dbReference type="GO" id="GO:0060271">
    <property type="term" value="P:cilium assembly"/>
    <property type="evidence" value="ECO:0007669"/>
    <property type="project" value="TreeGrafter"/>
</dbReference>
<comment type="subcellular location">
    <subcellularLocation>
        <location evidence="1">Cell projection</location>
        <location evidence="1">Cilium</location>
    </subcellularLocation>
    <subcellularLocation>
        <location evidence="2">Membrane</location>
        <topology evidence="2">Multi-pass membrane protein</topology>
    </subcellularLocation>
</comment>
<feature type="transmembrane region" description="Helical" evidence="12">
    <location>
        <begin position="260"/>
        <end position="279"/>
    </location>
</feature>
<evidence type="ECO:0000256" key="1">
    <source>
        <dbReference type="ARBA" id="ARBA00004138"/>
    </source>
</evidence>
<evidence type="ECO:0000256" key="12">
    <source>
        <dbReference type="SAM" id="Phobius"/>
    </source>
</evidence>
<proteinExistence type="inferred from homology"/>
<feature type="region of interest" description="Disordered" evidence="11">
    <location>
        <begin position="13"/>
        <end position="59"/>
    </location>
</feature>
<evidence type="ECO:0000256" key="11">
    <source>
        <dbReference type="SAM" id="MobiDB-lite"/>
    </source>
</evidence>
<keyword evidence="8 12" id="KW-0472">Membrane</keyword>
<dbReference type="AlphaFoldDB" id="A0A0N4YSL2"/>
<reference evidence="13" key="1">
    <citation type="submission" date="2017-02" db="UniProtKB">
        <authorList>
            <consortium name="WormBaseParasite"/>
        </authorList>
    </citation>
    <scope>IDENTIFICATION</scope>
</reference>
<evidence type="ECO:0000256" key="2">
    <source>
        <dbReference type="ARBA" id="ARBA00004141"/>
    </source>
</evidence>
<dbReference type="PANTHER" id="PTHR28388">
    <property type="entry name" value="TRANSMEMBRANE PROTEIN 237"/>
    <property type="match status" value="1"/>
</dbReference>
<dbReference type="GO" id="GO:0035869">
    <property type="term" value="C:ciliary transition zone"/>
    <property type="evidence" value="ECO:0007669"/>
    <property type="project" value="TreeGrafter"/>
</dbReference>
<evidence type="ECO:0000256" key="7">
    <source>
        <dbReference type="ARBA" id="ARBA00023069"/>
    </source>
</evidence>
<evidence type="ECO:0000313" key="13">
    <source>
        <dbReference type="WBParaSite" id="NBR_0002023401-mRNA-1"/>
    </source>
</evidence>
<feature type="transmembrane region" description="Helical" evidence="12">
    <location>
        <begin position="187"/>
        <end position="207"/>
    </location>
</feature>
<evidence type="ECO:0000256" key="6">
    <source>
        <dbReference type="ARBA" id="ARBA00022989"/>
    </source>
</evidence>
<evidence type="ECO:0000256" key="10">
    <source>
        <dbReference type="ARBA" id="ARBA00025631"/>
    </source>
</evidence>
<accession>A0A0N4YSL2</accession>
<evidence type="ECO:0000256" key="5">
    <source>
        <dbReference type="ARBA" id="ARBA00022794"/>
    </source>
</evidence>
<evidence type="ECO:0000256" key="9">
    <source>
        <dbReference type="ARBA" id="ARBA00023273"/>
    </source>
</evidence>
<comment type="similarity">
    <text evidence="3">Belongs to the TMEM237 family.</text>
</comment>
<dbReference type="Pfam" id="PF15383">
    <property type="entry name" value="TMEM237"/>
    <property type="match status" value="1"/>
</dbReference>
<keyword evidence="9" id="KW-0966">Cell projection</keyword>
<dbReference type="InterPro" id="IPR029409">
    <property type="entry name" value="TMEM237"/>
</dbReference>
<dbReference type="GO" id="GO:0016020">
    <property type="term" value="C:membrane"/>
    <property type="evidence" value="ECO:0007669"/>
    <property type="project" value="UniProtKB-SubCell"/>
</dbReference>
<comment type="function">
    <text evidence="10">Component of the transition zone in primary cilia. Required for ciliogenesis.</text>
</comment>
<sequence length="368" mass="40646">LGIYVRLVIQETDNGERRSEGREDNDDATTYSGASTSRLVSTPVESKTSDDSISSTVRANNEVSDFHAELSAPEMQEPREIAEQSTLRSVFNGIVRRRTAVGENEPAHTVAKPEPSHRALREQSVVYVEKDGKFLAMKKNAFERQQEIGVKKPHEDVFSTVINFISSKHPDVGVAYSVQNNFHNISMIMQGFLSGLTVAEAVFAFSFASEELLMSAYRWLSLPVHVVFLTCFMVGCVASVDRTGFYGWKITDLKRTLSHGGIIGIVLWSLGLVASAACIRFDEALAPVVDEVALNPELLTLWRVCSAVRAVCASAAWLHLALRPDSNVLGATIKRTAIDEMLQRNVDLLEQVPVEFRGQLSKMLSISQ</sequence>
<organism evidence="13">
    <name type="scientific">Nippostrongylus brasiliensis</name>
    <name type="common">Rat hookworm</name>
    <dbReference type="NCBI Taxonomy" id="27835"/>
    <lineage>
        <taxon>Eukaryota</taxon>
        <taxon>Metazoa</taxon>
        <taxon>Ecdysozoa</taxon>
        <taxon>Nematoda</taxon>
        <taxon>Chromadorea</taxon>
        <taxon>Rhabditida</taxon>
        <taxon>Rhabditina</taxon>
        <taxon>Rhabditomorpha</taxon>
        <taxon>Strongyloidea</taxon>
        <taxon>Heligmosomidae</taxon>
        <taxon>Nippostrongylus</taxon>
    </lineage>
</organism>
<keyword evidence="5" id="KW-0970">Cilium biogenesis/degradation</keyword>
<evidence type="ECO:0000256" key="8">
    <source>
        <dbReference type="ARBA" id="ARBA00023136"/>
    </source>
</evidence>
<dbReference type="OMA" id="DRTGFYG"/>
<keyword evidence="6 12" id="KW-1133">Transmembrane helix</keyword>
<feature type="compositionally biased region" description="Polar residues" evidence="11">
    <location>
        <begin position="28"/>
        <end position="59"/>
    </location>
</feature>
<feature type="transmembrane region" description="Helical" evidence="12">
    <location>
        <begin position="219"/>
        <end position="240"/>
    </location>
</feature>
<protein>
    <submittedName>
        <fullName evidence="13">Transmembrane protein 237 homolog (inferred by orthology to a C. elegans protein)</fullName>
    </submittedName>
</protein>
<evidence type="ECO:0000256" key="3">
    <source>
        <dbReference type="ARBA" id="ARBA00008783"/>
    </source>
</evidence>
<dbReference type="WBParaSite" id="NBR_0002023401-mRNA-1">
    <property type="protein sequence ID" value="NBR_0002023401-mRNA-1"/>
    <property type="gene ID" value="NBR_0002023401"/>
</dbReference>
<name>A0A0N4YSL2_NIPBR</name>